<gene>
    <name evidence="1" type="ordered locus">Shel_10440</name>
</gene>
<name>C7N594_SLAHD</name>
<accession>C7N594</accession>
<proteinExistence type="predicted"/>
<protein>
    <submittedName>
        <fullName evidence="1">Uncharacterized protein</fullName>
    </submittedName>
</protein>
<keyword evidence="2" id="KW-1185">Reference proteome</keyword>
<evidence type="ECO:0000313" key="2">
    <source>
        <dbReference type="Proteomes" id="UP000002026"/>
    </source>
</evidence>
<dbReference type="Proteomes" id="UP000002026">
    <property type="component" value="Chromosome"/>
</dbReference>
<organism evidence="1 2">
    <name type="scientific">Slackia heliotrinireducens (strain ATCC 29202 / DSM 20476 / NCTC 11029 / RHS 1)</name>
    <name type="common">Peptococcus heliotrinreducens</name>
    <dbReference type="NCBI Taxonomy" id="471855"/>
    <lineage>
        <taxon>Bacteria</taxon>
        <taxon>Bacillati</taxon>
        <taxon>Actinomycetota</taxon>
        <taxon>Coriobacteriia</taxon>
        <taxon>Eggerthellales</taxon>
        <taxon>Eggerthellaceae</taxon>
        <taxon>Slackia</taxon>
    </lineage>
</organism>
<reference evidence="1 2" key="1">
    <citation type="journal article" date="2009" name="Stand. Genomic Sci.">
        <title>Complete genome sequence of Slackia heliotrinireducens type strain (RHS 1).</title>
        <authorList>
            <person name="Pukall R."/>
            <person name="Lapidus A."/>
            <person name="Nolan M."/>
            <person name="Copeland A."/>
            <person name="Glavina Del Rio T."/>
            <person name="Lucas S."/>
            <person name="Chen F."/>
            <person name="Tice H."/>
            <person name="Cheng J.F."/>
            <person name="Chertkov O."/>
            <person name="Bruce D."/>
            <person name="Goodwin L."/>
            <person name="Kuske C."/>
            <person name="Brettin T."/>
            <person name="Detter J.C."/>
            <person name="Han C."/>
            <person name="Pitluck S."/>
            <person name="Pati A."/>
            <person name="Mavrommatis K."/>
            <person name="Ivanova N."/>
            <person name="Ovchinnikova G."/>
            <person name="Chen A."/>
            <person name="Palaniappan K."/>
            <person name="Schneider S."/>
            <person name="Rohde M."/>
            <person name="Chain P."/>
            <person name="D'haeseleer P."/>
            <person name="Goker M."/>
            <person name="Bristow J."/>
            <person name="Eisen J.A."/>
            <person name="Markowitz V."/>
            <person name="Kyrpides N.C."/>
            <person name="Klenk H.P."/>
            <person name="Hugenholtz P."/>
        </authorList>
    </citation>
    <scope>NUCLEOTIDE SEQUENCE [LARGE SCALE GENOMIC DNA]</scope>
    <source>
        <strain evidence="2">ATCC 29202 / DSM 20476 / NCTC 11029 / RHS 1</strain>
    </source>
</reference>
<evidence type="ECO:0000313" key="1">
    <source>
        <dbReference type="EMBL" id="ACV22079.1"/>
    </source>
</evidence>
<dbReference type="EMBL" id="CP001684">
    <property type="protein sequence ID" value="ACV22079.1"/>
    <property type="molecule type" value="Genomic_DNA"/>
</dbReference>
<dbReference type="STRING" id="471855.Shel_10440"/>
<dbReference type="KEGG" id="shi:Shel_10440"/>
<dbReference type="HOGENOM" id="CLU_933511_0_0_11"/>
<dbReference type="RefSeq" id="WP_012798183.1">
    <property type="nucleotide sequence ID" value="NC_013165.1"/>
</dbReference>
<sequence length="298" mass="32944">MFKNQDHTYFHHLPTVREELSFAEMEYLVRAVKSPLVADDSWVSCVPESPLPDLSEDDIADFIRKVRLLHLDWGSHVSEHEACGLPTVMSSDGQHAYPCMVFVPVERFGYTESGMRCGFGSAYVGFDEVFGSARVSALLRLASQTSDLDDAGGECLKSLRDCCSVPVGGVTSAEVPWHLILESRIWYGVRSSRFERAALLASVLRNMTAFGIDETSASSAAERWVEDSSAECDVSDDVVVRDYRFDDDSDRAVLELSGIMERVFDVRRFENQADLASALAWVNADPDAFDVVCSALAG</sequence>
<dbReference type="AlphaFoldDB" id="C7N594"/>